<gene>
    <name evidence="2" type="ORF">MIND_00121200</name>
</gene>
<dbReference type="Proteomes" id="UP000636479">
    <property type="component" value="Unassembled WGS sequence"/>
</dbReference>
<dbReference type="AlphaFoldDB" id="A0A8H6TEJ8"/>
<dbReference type="GeneID" id="59340664"/>
<sequence length="190" mass="19957">MTTYTTALVSSNLFGDSKGSHFNDLEDVLGSVNITIDTSKPIKNIKIMHGGVIDGIEVKYYKSSSGGTQTVHHGTSSDCDDSSLHKSDIPIGDTESIIAISGKSGSSSWGIRVTQLSFAIYDSKTGNLRISGPYGNSGSGTAFRVTANGNFIALGGFAINTDSSLDQLKKAGQDGGLYGLVFDEVDYRAV</sequence>
<evidence type="ECO:0000313" key="3">
    <source>
        <dbReference type="Proteomes" id="UP000636479"/>
    </source>
</evidence>
<dbReference type="Pfam" id="PF01419">
    <property type="entry name" value="Jacalin"/>
    <property type="match status" value="1"/>
</dbReference>
<dbReference type="OrthoDB" id="2943769at2759"/>
<dbReference type="EMBL" id="JACAZF010000001">
    <property type="protein sequence ID" value="KAF7316035.1"/>
    <property type="molecule type" value="Genomic_DNA"/>
</dbReference>
<reference evidence="2" key="1">
    <citation type="submission" date="2020-05" db="EMBL/GenBank/DDBJ databases">
        <title>Mycena genomes resolve the evolution of fungal bioluminescence.</title>
        <authorList>
            <person name="Tsai I.J."/>
        </authorList>
    </citation>
    <scope>NUCLEOTIDE SEQUENCE</scope>
    <source>
        <strain evidence="2">171206Taipei</strain>
    </source>
</reference>
<accession>A0A8H6TEJ8</accession>
<organism evidence="2 3">
    <name type="scientific">Mycena indigotica</name>
    <dbReference type="NCBI Taxonomy" id="2126181"/>
    <lineage>
        <taxon>Eukaryota</taxon>
        <taxon>Fungi</taxon>
        <taxon>Dikarya</taxon>
        <taxon>Basidiomycota</taxon>
        <taxon>Agaricomycotina</taxon>
        <taxon>Agaricomycetes</taxon>
        <taxon>Agaricomycetidae</taxon>
        <taxon>Agaricales</taxon>
        <taxon>Marasmiineae</taxon>
        <taxon>Mycenaceae</taxon>
        <taxon>Mycena</taxon>
    </lineage>
</organism>
<feature type="domain" description="Jacalin-type lectin" evidence="1">
    <location>
        <begin position="14"/>
        <end position="168"/>
    </location>
</feature>
<dbReference type="InterPro" id="IPR001229">
    <property type="entry name" value="Jacalin-like_lectin_dom"/>
</dbReference>
<protein>
    <recommendedName>
        <fullName evidence="1">Jacalin-type lectin domain-containing protein</fullName>
    </recommendedName>
</protein>
<dbReference type="SUPFAM" id="SSF51101">
    <property type="entry name" value="Mannose-binding lectins"/>
    <property type="match status" value="1"/>
</dbReference>
<dbReference type="RefSeq" id="XP_037226058.1">
    <property type="nucleotide sequence ID" value="XM_037358148.1"/>
</dbReference>
<name>A0A8H6TEJ8_9AGAR</name>
<dbReference type="InterPro" id="IPR036404">
    <property type="entry name" value="Jacalin-like_lectin_dom_sf"/>
</dbReference>
<evidence type="ECO:0000259" key="1">
    <source>
        <dbReference type="Pfam" id="PF01419"/>
    </source>
</evidence>
<proteinExistence type="predicted"/>
<evidence type="ECO:0000313" key="2">
    <source>
        <dbReference type="EMBL" id="KAF7316035.1"/>
    </source>
</evidence>
<dbReference type="Gene3D" id="2.100.10.30">
    <property type="entry name" value="Jacalin-like lectin domain"/>
    <property type="match status" value="1"/>
</dbReference>
<keyword evidence="3" id="KW-1185">Reference proteome</keyword>
<comment type="caution">
    <text evidence="2">The sequence shown here is derived from an EMBL/GenBank/DDBJ whole genome shotgun (WGS) entry which is preliminary data.</text>
</comment>